<evidence type="ECO:0000256" key="5">
    <source>
        <dbReference type="ARBA" id="ARBA00023163"/>
    </source>
</evidence>
<dbReference type="EMBL" id="JAJJMB010008779">
    <property type="protein sequence ID" value="KAI3920943.1"/>
    <property type="molecule type" value="Genomic_DNA"/>
</dbReference>
<reference evidence="10" key="1">
    <citation type="submission" date="2022-04" db="EMBL/GenBank/DDBJ databases">
        <title>A functionally conserved STORR gene fusion in Papaver species that diverged 16.8 million years ago.</title>
        <authorList>
            <person name="Catania T."/>
        </authorList>
    </citation>
    <scope>NUCLEOTIDE SEQUENCE</scope>
    <source>
        <strain evidence="10">S-188037</strain>
    </source>
</reference>
<sequence>MTNHQQQQNYEEAENPTTRTKRKKMIRDCGKHPTYIGVRMRWGKWVSEIREPKKTSRIWLGTFPTPDMAARAHDVAALSIKGKSAILNFPELASSLPRPVSLSPHDIQEAASKAAMMDTSLPSSSSLLSLSSATVEDELTNETAESFDESQINGYMLTDDSSNDGWFYPTPWLQSPNDDCSSFADHILLHPGCSTSSTLESLLLDY</sequence>
<comment type="subcellular location">
    <subcellularLocation>
        <location evidence="1">Nucleus</location>
    </subcellularLocation>
</comment>
<dbReference type="CDD" id="cd00018">
    <property type="entry name" value="AP2"/>
    <property type="match status" value="1"/>
</dbReference>
<evidence type="ECO:0000313" key="10">
    <source>
        <dbReference type="EMBL" id="KAI3920943.1"/>
    </source>
</evidence>
<keyword evidence="11" id="KW-1185">Reference proteome</keyword>
<proteinExistence type="inferred from homology"/>
<evidence type="ECO:0000256" key="1">
    <source>
        <dbReference type="ARBA" id="ARBA00004123"/>
    </source>
</evidence>
<comment type="similarity">
    <text evidence="7">Belongs to the AP2/ERF transcription factor family. ERF subfamily.</text>
</comment>
<dbReference type="SMART" id="SM00380">
    <property type="entry name" value="AP2"/>
    <property type="match status" value="1"/>
</dbReference>
<dbReference type="InterPro" id="IPR016177">
    <property type="entry name" value="DNA-bd_dom_sf"/>
</dbReference>
<keyword evidence="5" id="KW-0804">Transcription</keyword>
<name>A0AAD4SSG1_9MAGN</name>
<accession>A0AAD4SSG1</accession>
<dbReference type="Pfam" id="PF00847">
    <property type="entry name" value="AP2"/>
    <property type="match status" value="1"/>
</dbReference>
<evidence type="ECO:0000256" key="2">
    <source>
        <dbReference type="ARBA" id="ARBA00023015"/>
    </source>
</evidence>
<feature type="domain" description="AP2/ERF" evidence="9">
    <location>
        <begin position="34"/>
        <end position="90"/>
    </location>
</feature>
<protein>
    <recommendedName>
        <fullName evidence="9">AP2/ERF domain-containing protein</fullName>
    </recommendedName>
</protein>
<evidence type="ECO:0000256" key="8">
    <source>
        <dbReference type="SAM" id="MobiDB-lite"/>
    </source>
</evidence>
<keyword evidence="4" id="KW-0010">Activator</keyword>
<dbReference type="InterPro" id="IPR036955">
    <property type="entry name" value="AP2/ERF_dom_sf"/>
</dbReference>
<keyword evidence="3" id="KW-0238">DNA-binding</keyword>
<evidence type="ECO:0000256" key="3">
    <source>
        <dbReference type="ARBA" id="ARBA00023125"/>
    </source>
</evidence>
<evidence type="ECO:0000256" key="6">
    <source>
        <dbReference type="ARBA" id="ARBA00023242"/>
    </source>
</evidence>
<evidence type="ECO:0000256" key="7">
    <source>
        <dbReference type="ARBA" id="ARBA00024343"/>
    </source>
</evidence>
<evidence type="ECO:0000313" key="11">
    <source>
        <dbReference type="Proteomes" id="UP001202328"/>
    </source>
</evidence>
<dbReference type="GO" id="GO:0003677">
    <property type="term" value="F:DNA binding"/>
    <property type="evidence" value="ECO:0007669"/>
    <property type="project" value="UniProtKB-KW"/>
</dbReference>
<evidence type="ECO:0000259" key="9">
    <source>
        <dbReference type="PROSITE" id="PS51032"/>
    </source>
</evidence>
<dbReference type="Gene3D" id="3.30.730.10">
    <property type="entry name" value="AP2/ERF domain"/>
    <property type="match status" value="1"/>
</dbReference>
<dbReference type="InterPro" id="IPR001471">
    <property type="entry name" value="AP2/ERF_dom"/>
</dbReference>
<evidence type="ECO:0000256" key="4">
    <source>
        <dbReference type="ARBA" id="ARBA00023159"/>
    </source>
</evidence>
<organism evidence="10 11">
    <name type="scientific">Papaver atlanticum</name>
    <dbReference type="NCBI Taxonomy" id="357466"/>
    <lineage>
        <taxon>Eukaryota</taxon>
        <taxon>Viridiplantae</taxon>
        <taxon>Streptophyta</taxon>
        <taxon>Embryophyta</taxon>
        <taxon>Tracheophyta</taxon>
        <taxon>Spermatophyta</taxon>
        <taxon>Magnoliopsida</taxon>
        <taxon>Ranunculales</taxon>
        <taxon>Papaveraceae</taxon>
        <taxon>Papaveroideae</taxon>
        <taxon>Papaver</taxon>
    </lineage>
</organism>
<dbReference type="InterPro" id="IPR051032">
    <property type="entry name" value="AP2/ERF_TF_ERF_subfamily"/>
</dbReference>
<dbReference type="AlphaFoldDB" id="A0AAD4SSG1"/>
<dbReference type="Proteomes" id="UP001202328">
    <property type="component" value="Unassembled WGS sequence"/>
</dbReference>
<dbReference type="FunFam" id="3.30.730.10:FF:000001">
    <property type="entry name" value="Ethylene-responsive transcription factor 2"/>
    <property type="match status" value="1"/>
</dbReference>
<dbReference type="SUPFAM" id="SSF54171">
    <property type="entry name" value="DNA-binding domain"/>
    <property type="match status" value="1"/>
</dbReference>
<dbReference type="GO" id="GO:0003700">
    <property type="term" value="F:DNA-binding transcription factor activity"/>
    <property type="evidence" value="ECO:0007669"/>
    <property type="project" value="InterPro"/>
</dbReference>
<dbReference type="PANTHER" id="PTHR31985:SF259">
    <property type="entry name" value="DEHYDRATION-RESPONSIVE ELEMENT-BINDING PROTEIN 3"/>
    <property type="match status" value="1"/>
</dbReference>
<dbReference type="GO" id="GO:0005634">
    <property type="term" value="C:nucleus"/>
    <property type="evidence" value="ECO:0007669"/>
    <property type="project" value="UniProtKB-SubCell"/>
</dbReference>
<dbReference type="PANTHER" id="PTHR31985">
    <property type="entry name" value="ETHYLENE-RESPONSIVE TRANSCRIPTION FACTOR ERF042-RELATED"/>
    <property type="match status" value="1"/>
</dbReference>
<keyword evidence="2" id="KW-0805">Transcription regulation</keyword>
<gene>
    <name evidence="10" type="ORF">MKW98_027653</name>
</gene>
<keyword evidence="6" id="KW-0539">Nucleus</keyword>
<feature type="region of interest" description="Disordered" evidence="8">
    <location>
        <begin position="1"/>
        <end position="25"/>
    </location>
</feature>
<comment type="caution">
    <text evidence="10">The sequence shown here is derived from an EMBL/GenBank/DDBJ whole genome shotgun (WGS) entry which is preliminary data.</text>
</comment>
<feature type="compositionally biased region" description="Polar residues" evidence="8">
    <location>
        <begin position="1"/>
        <end position="18"/>
    </location>
</feature>
<dbReference type="PROSITE" id="PS51032">
    <property type="entry name" value="AP2_ERF"/>
    <property type="match status" value="1"/>
</dbReference>